<proteinExistence type="predicted"/>
<evidence type="ECO:0000313" key="2">
    <source>
        <dbReference type="Proteomes" id="UP000272192"/>
    </source>
</evidence>
<accession>A0A7Z6X6N3</accession>
<reference evidence="1 2" key="1">
    <citation type="submission" date="2018-04" db="EMBL/GenBank/DDBJ databases">
        <title>Complete genome sequences of Helicobacter pylori.</title>
        <authorList>
            <person name="Palau M."/>
            <person name="Minana-Galbis D."/>
        </authorList>
    </citation>
    <scope>NUCLEOTIDE SEQUENCE [LARGE SCALE GENOMIC DNA]</scope>
    <source>
        <strain evidence="1 2">B518</strain>
    </source>
</reference>
<dbReference type="EMBL" id="QELB01000097">
    <property type="protein sequence ID" value="RKU93256.1"/>
    <property type="molecule type" value="Genomic_DNA"/>
</dbReference>
<organism evidence="1 2">
    <name type="scientific">Helicobacter pylori</name>
    <name type="common">Campylobacter pylori</name>
    <dbReference type="NCBI Taxonomy" id="210"/>
    <lineage>
        <taxon>Bacteria</taxon>
        <taxon>Pseudomonadati</taxon>
        <taxon>Campylobacterota</taxon>
        <taxon>Epsilonproteobacteria</taxon>
        <taxon>Campylobacterales</taxon>
        <taxon>Helicobacteraceae</taxon>
        <taxon>Helicobacter</taxon>
    </lineage>
</organism>
<dbReference type="Proteomes" id="UP000272192">
    <property type="component" value="Unassembled WGS sequence"/>
</dbReference>
<name>A0A7Z6X6N3_HELPX</name>
<comment type="caution">
    <text evidence="1">The sequence shown here is derived from an EMBL/GenBank/DDBJ whole genome shotgun (WGS) entry which is preliminary data.</text>
</comment>
<gene>
    <name evidence="1" type="ORF">DB721_06765</name>
</gene>
<evidence type="ECO:0000313" key="1">
    <source>
        <dbReference type="EMBL" id="RKU93256.1"/>
    </source>
</evidence>
<protein>
    <submittedName>
        <fullName evidence="1">Uncharacterized protein</fullName>
    </submittedName>
</protein>
<dbReference type="AlphaFoldDB" id="A0A7Z6X6N3"/>
<sequence>MGDEIDLISLCSGFIKNIKDTISYLVKATRECIKTLAEPHATQSEIKSIFLYLLTQMLLNLTQHADIKGLSSKTRS</sequence>